<proteinExistence type="predicted"/>
<keyword evidence="3" id="KW-1185">Reference proteome</keyword>
<reference evidence="2 3" key="1">
    <citation type="submission" date="2016-10" db="EMBL/GenBank/DDBJ databases">
        <authorList>
            <person name="de Groot N.N."/>
        </authorList>
    </citation>
    <scope>NUCLEOTIDE SEQUENCE [LARGE SCALE GENOMIC DNA]</scope>
    <source>
        <strain evidence="2 3">CGMCC 1.6133</strain>
    </source>
</reference>
<dbReference type="InterPro" id="IPR011330">
    <property type="entry name" value="Glyco_hydro/deAcase_b/a-brl"/>
</dbReference>
<evidence type="ECO:0000313" key="3">
    <source>
        <dbReference type="Proteomes" id="UP000198525"/>
    </source>
</evidence>
<dbReference type="Gene3D" id="3.20.20.370">
    <property type="entry name" value="Glycoside hydrolase/deacetylase"/>
    <property type="match status" value="1"/>
</dbReference>
<dbReference type="InterPro" id="IPR002509">
    <property type="entry name" value="NODB_dom"/>
</dbReference>
<dbReference type="PANTHER" id="PTHR43123">
    <property type="entry name" value="POLYSACCHARIDE DEACETYLASE-RELATED"/>
    <property type="match status" value="1"/>
</dbReference>
<dbReference type="AlphaFoldDB" id="A0A1G9BVP3"/>
<gene>
    <name evidence="2" type="ORF">SAMN04487954_11674</name>
</gene>
<organism evidence="2 3">
    <name type="scientific">Billgrantia gudaonensis</name>
    <dbReference type="NCBI Taxonomy" id="376427"/>
    <lineage>
        <taxon>Bacteria</taxon>
        <taxon>Pseudomonadati</taxon>
        <taxon>Pseudomonadota</taxon>
        <taxon>Gammaproteobacteria</taxon>
        <taxon>Oceanospirillales</taxon>
        <taxon>Halomonadaceae</taxon>
        <taxon>Billgrantia</taxon>
    </lineage>
</organism>
<feature type="domain" description="NodB homology" evidence="1">
    <location>
        <begin position="23"/>
        <end position="126"/>
    </location>
</feature>
<dbReference type="Proteomes" id="UP000198525">
    <property type="component" value="Unassembled WGS sequence"/>
</dbReference>
<dbReference type="GO" id="GO:0016810">
    <property type="term" value="F:hydrolase activity, acting on carbon-nitrogen (but not peptide) bonds"/>
    <property type="evidence" value="ECO:0007669"/>
    <property type="project" value="InterPro"/>
</dbReference>
<sequence length="245" mass="27284">MTAPHGKPAESPDVPNFSWVEYGLRRGMPRLLNLLNDHGIHASATMNSNVCDVYPEVAERIGEAGWDIVGHGVMQQSLKAVDDEVATIRESLSRLSAFYGRPIEGWLGPGIAQTADTADHLKAEGLAFTQDWMVDDQPCWMTTKHGPLLALPYSLELNDVPIWAINAYGSDELYHRVKWTLPILLREAENTTQVLTIALHPHLVGVPHRFTFFEKLIQELASHPDITFAGSNRIAEWFIAERPAG</sequence>
<dbReference type="GO" id="GO:0005975">
    <property type="term" value="P:carbohydrate metabolic process"/>
    <property type="evidence" value="ECO:0007669"/>
    <property type="project" value="InterPro"/>
</dbReference>
<dbReference type="SUPFAM" id="SSF88713">
    <property type="entry name" value="Glycoside hydrolase/deacetylase"/>
    <property type="match status" value="1"/>
</dbReference>
<evidence type="ECO:0000313" key="2">
    <source>
        <dbReference type="EMBL" id="SDK43541.1"/>
    </source>
</evidence>
<dbReference type="Pfam" id="PF01522">
    <property type="entry name" value="Polysacc_deac_1"/>
    <property type="match status" value="1"/>
</dbReference>
<name>A0A1G9BVP3_9GAMM</name>
<dbReference type="EMBL" id="FNES01000016">
    <property type="protein sequence ID" value="SDK43541.1"/>
    <property type="molecule type" value="Genomic_DNA"/>
</dbReference>
<protein>
    <submittedName>
        <fullName evidence="2">Polysaccharide deacetylase</fullName>
    </submittedName>
</protein>
<accession>A0A1G9BVP3</accession>
<evidence type="ECO:0000259" key="1">
    <source>
        <dbReference type="Pfam" id="PF01522"/>
    </source>
</evidence>
<dbReference type="PANTHER" id="PTHR43123:SF4">
    <property type="entry name" value="POLYSACCHARIDE DEACETYLASE"/>
    <property type="match status" value="1"/>
</dbReference>
<dbReference type="STRING" id="376427.SAMN04487954_11674"/>